<sequence length="125" mass="14045">MEKTIPVLIRDIQCQSKTRQPETNNIVVEIHSPRMAGVLLLLGPHSLPQALRFLPRIQHRRKVLREIPDVISAGIHAEHEMPILLRNLESKLWCVPLVSPWTIQCLFKLLDGTGSTGECNTNAGV</sequence>
<accession>G3AAA9</accession>
<protein>
    <submittedName>
        <fullName evidence="1">Uncharacterized protein</fullName>
    </submittedName>
</protein>
<name>G3AAA9_9RALS</name>
<dbReference type="EMBL" id="FR854090">
    <property type="protein sequence ID" value="CCA88255.1"/>
    <property type="molecule type" value="Genomic_DNA"/>
</dbReference>
<reference evidence="1" key="1">
    <citation type="journal article" date="2011" name="PLoS ONE">
        <title>Ralstonia syzygii, the Blood Disease Bacterium and some Asian R. solanacearum strains form a single genomic species despite divergent lifestyles.</title>
        <authorList>
            <person name="Remenant B."/>
            <person name="de Cambiaire J.C."/>
            <person name="Cellier G."/>
            <person name="Jacobs J.M."/>
            <person name="Mangenot S."/>
            <person name="Barbe V."/>
            <person name="Lajus A."/>
            <person name="Vallenet D."/>
            <person name="Medigue C."/>
            <person name="Fegan M."/>
            <person name="Allen C."/>
            <person name="Prior P."/>
        </authorList>
    </citation>
    <scope>NUCLEOTIDE SEQUENCE</scope>
    <source>
        <strain evidence="1">R24</strain>
    </source>
</reference>
<organism evidence="1">
    <name type="scientific">Ralstonia syzygii R24</name>
    <dbReference type="NCBI Taxonomy" id="907261"/>
    <lineage>
        <taxon>Bacteria</taxon>
        <taxon>Pseudomonadati</taxon>
        <taxon>Pseudomonadota</taxon>
        <taxon>Betaproteobacteria</taxon>
        <taxon>Burkholderiales</taxon>
        <taxon>Burkholderiaceae</taxon>
        <taxon>Ralstonia</taxon>
        <taxon>Ralstonia solanacearum species complex</taxon>
    </lineage>
</organism>
<gene>
    <name evidence="1" type="ORF">RALSY_mp10801</name>
</gene>
<proteinExistence type="predicted"/>
<dbReference type="AlphaFoldDB" id="G3AAA9"/>
<evidence type="ECO:0000313" key="1">
    <source>
        <dbReference type="EMBL" id="CCA88255.1"/>
    </source>
</evidence>
<reference evidence="1" key="2">
    <citation type="submission" date="2011-04" db="EMBL/GenBank/DDBJ databases">
        <authorList>
            <person name="Genoscope - CEA"/>
        </authorList>
    </citation>
    <scope>NUCLEOTIDE SEQUENCE</scope>
    <source>
        <strain evidence="1">R24</strain>
    </source>
</reference>